<evidence type="ECO:0000313" key="3">
    <source>
        <dbReference type="EMBL" id="GGE39542.1"/>
    </source>
</evidence>
<keyword evidence="4" id="KW-1185">Reference proteome</keyword>
<reference evidence="3" key="2">
    <citation type="submission" date="2020-09" db="EMBL/GenBank/DDBJ databases">
        <authorList>
            <person name="Sun Q."/>
            <person name="Zhou Y."/>
        </authorList>
    </citation>
    <scope>NUCLEOTIDE SEQUENCE</scope>
    <source>
        <strain evidence="3">CGMCC 1.16012</strain>
    </source>
</reference>
<dbReference type="CDD" id="cd04179">
    <property type="entry name" value="DPM_DPG-synthase_like"/>
    <property type="match status" value="1"/>
</dbReference>
<keyword evidence="1" id="KW-0472">Membrane</keyword>
<dbReference type="Pfam" id="PF00535">
    <property type="entry name" value="Glycos_transf_2"/>
    <property type="match status" value="1"/>
</dbReference>
<evidence type="ECO:0000256" key="1">
    <source>
        <dbReference type="SAM" id="Phobius"/>
    </source>
</evidence>
<evidence type="ECO:0000313" key="4">
    <source>
        <dbReference type="Proteomes" id="UP000606730"/>
    </source>
</evidence>
<evidence type="ECO:0000259" key="2">
    <source>
        <dbReference type="Pfam" id="PF00535"/>
    </source>
</evidence>
<dbReference type="Proteomes" id="UP000606730">
    <property type="component" value="Unassembled WGS sequence"/>
</dbReference>
<keyword evidence="3" id="KW-0808">Transferase</keyword>
<gene>
    <name evidence="3" type="ORF">GCM10011517_04060</name>
</gene>
<feature type="transmembrane region" description="Helical" evidence="1">
    <location>
        <begin position="243"/>
        <end position="265"/>
    </location>
</feature>
<reference evidence="3" key="1">
    <citation type="journal article" date="2014" name="Int. J. Syst. Evol. Microbiol.">
        <title>Complete genome sequence of Corynebacterium casei LMG S-19264T (=DSM 44701T), isolated from a smear-ripened cheese.</title>
        <authorList>
            <consortium name="US DOE Joint Genome Institute (JGI-PGF)"/>
            <person name="Walter F."/>
            <person name="Albersmeier A."/>
            <person name="Kalinowski J."/>
            <person name="Ruckert C."/>
        </authorList>
    </citation>
    <scope>NUCLEOTIDE SEQUENCE</scope>
    <source>
        <strain evidence="3">CGMCC 1.16012</strain>
    </source>
</reference>
<dbReference type="InterPro" id="IPR001173">
    <property type="entry name" value="Glyco_trans_2-like"/>
</dbReference>
<dbReference type="AlphaFoldDB" id="A0A917ABQ6"/>
<dbReference type="PANTHER" id="PTHR48090:SF6">
    <property type="entry name" value="SLR5056 PROTEIN"/>
    <property type="match status" value="1"/>
</dbReference>
<dbReference type="GO" id="GO:0016740">
    <property type="term" value="F:transferase activity"/>
    <property type="evidence" value="ECO:0007669"/>
    <property type="project" value="UniProtKB-KW"/>
</dbReference>
<feature type="domain" description="Glycosyltransferase 2-like" evidence="2">
    <location>
        <begin position="15"/>
        <end position="172"/>
    </location>
</feature>
<dbReference type="SUPFAM" id="SSF53448">
    <property type="entry name" value="Nucleotide-diphospho-sugar transferases"/>
    <property type="match status" value="1"/>
</dbReference>
<protein>
    <submittedName>
        <fullName evidence="3">Glycosyl transferase</fullName>
    </submittedName>
</protein>
<feature type="transmembrane region" description="Helical" evidence="1">
    <location>
        <begin position="277"/>
        <end position="297"/>
    </location>
</feature>
<name>A0A917ABQ6_9RHOB</name>
<comment type="caution">
    <text evidence="3">The sequence shown here is derived from an EMBL/GenBank/DDBJ whole genome shotgun (WGS) entry which is preliminary data.</text>
</comment>
<keyword evidence="1" id="KW-0812">Transmembrane</keyword>
<accession>A0A917ABQ6</accession>
<organism evidence="3 4">
    <name type="scientific">Actibacterium pelagium</name>
    <dbReference type="NCBI Taxonomy" id="2029103"/>
    <lineage>
        <taxon>Bacteria</taxon>
        <taxon>Pseudomonadati</taxon>
        <taxon>Pseudomonadota</taxon>
        <taxon>Alphaproteobacteria</taxon>
        <taxon>Rhodobacterales</taxon>
        <taxon>Roseobacteraceae</taxon>
        <taxon>Actibacterium</taxon>
    </lineage>
</organism>
<dbReference type="Gene3D" id="3.90.550.10">
    <property type="entry name" value="Spore Coat Polysaccharide Biosynthesis Protein SpsA, Chain A"/>
    <property type="match status" value="1"/>
</dbReference>
<keyword evidence="1" id="KW-1133">Transmembrane helix</keyword>
<dbReference type="InterPro" id="IPR050256">
    <property type="entry name" value="Glycosyltransferase_2"/>
</dbReference>
<dbReference type="PANTHER" id="PTHR48090">
    <property type="entry name" value="UNDECAPRENYL-PHOSPHATE 4-DEOXY-4-FORMAMIDO-L-ARABINOSE TRANSFERASE-RELATED"/>
    <property type="match status" value="1"/>
</dbReference>
<dbReference type="InterPro" id="IPR029044">
    <property type="entry name" value="Nucleotide-diphossugar_trans"/>
</dbReference>
<dbReference type="EMBL" id="BMKN01000001">
    <property type="protein sequence ID" value="GGE39542.1"/>
    <property type="molecule type" value="Genomic_DNA"/>
</dbReference>
<sequence length="325" mass="35608">MYFEQIVNMKLIIQIPCFNEEGSLPETLSCLPREVDGFDTVEWLIIDDGSTDDTIRVAKENGVDHIVKLPHNKGLARAFTAGLEASLRAGADVIVNTDGDNQYKAEFIPELTRPILEGDAQIVIGARPIDQIEHFSPLKQVLQKLGSWVVRQASGSDIPDAPSGFRAYSKAAAVQMMVFNQYTYTLETIIQAGRLGIPMVSVPVEVNPPRRESRLIRSAGQYIVRSAVTILRILVLYKPFRSFAWLALLTALPGMIAFLRFFVLYLAGDGDGSVQSLVIGSALIAGGTIFLVGGLLADLIAANRVLLAEIRARQLLQEIESDAKK</sequence>
<proteinExistence type="predicted"/>